<organism evidence="6">
    <name type="scientific">Wuchereria bancrofti</name>
    <dbReference type="NCBI Taxonomy" id="6293"/>
    <lineage>
        <taxon>Eukaryota</taxon>
        <taxon>Metazoa</taxon>
        <taxon>Ecdysozoa</taxon>
        <taxon>Nematoda</taxon>
        <taxon>Chromadorea</taxon>
        <taxon>Rhabditida</taxon>
        <taxon>Spirurina</taxon>
        <taxon>Spiruromorpha</taxon>
        <taxon>Filarioidea</taxon>
        <taxon>Onchocercidae</taxon>
        <taxon>Wuchereria</taxon>
    </lineage>
</organism>
<dbReference type="InterPro" id="IPR013785">
    <property type="entry name" value="Aldolase_TIM"/>
</dbReference>
<keyword evidence="4" id="KW-0560">Oxidoreductase</keyword>
<dbReference type="STRING" id="6293.A0A1I8EQQ7"/>
<proteinExistence type="predicted"/>
<dbReference type="InterPro" id="IPR050139">
    <property type="entry name" value="GMP_reductase"/>
</dbReference>
<dbReference type="PANTHER" id="PTHR43170">
    <property type="entry name" value="GMP REDUCTASE"/>
    <property type="match status" value="1"/>
</dbReference>
<dbReference type="Pfam" id="PF00478">
    <property type="entry name" value="IMPDH"/>
    <property type="match status" value="1"/>
</dbReference>
<name>A0A1I8EQQ7_WUCBA</name>
<dbReference type="InterPro" id="IPR001093">
    <property type="entry name" value="IMP_DH_GMPRt"/>
</dbReference>
<dbReference type="GO" id="GO:0003920">
    <property type="term" value="F:GMP reductase activity"/>
    <property type="evidence" value="ECO:0007669"/>
    <property type="project" value="UniProtKB-EC"/>
</dbReference>
<dbReference type="Gene3D" id="3.20.20.70">
    <property type="entry name" value="Aldolase class I"/>
    <property type="match status" value="1"/>
</dbReference>
<evidence type="ECO:0000256" key="2">
    <source>
        <dbReference type="ARBA" id="ARBA00015800"/>
    </source>
</evidence>
<dbReference type="PANTHER" id="PTHR43170:SF5">
    <property type="entry name" value="GMP REDUCTASE"/>
    <property type="match status" value="1"/>
</dbReference>
<feature type="domain" description="IMP dehydrogenase/GMP reductase" evidence="5">
    <location>
        <begin position="37"/>
        <end position="107"/>
    </location>
</feature>
<evidence type="ECO:0000256" key="1">
    <source>
        <dbReference type="ARBA" id="ARBA00012678"/>
    </source>
</evidence>
<dbReference type="EC" id="1.7.1.7" evidence="1"/>
<sequence length="138" mass="16094">MVGGLALFRWLTKFGTRYHRGGGDFNRWLSNEYEPKLNFKDVLLRPRRSTLKSRADLDLVYISKFEKKYVGIPVIASNMDTVGTFEVAEVLSKKKLFTFIHKHTQLNNGWNSDCHKSEFHLQCSSLILQNERDLRINT</sequence>
<evidence type="ECO:0000256" key="3">
    <source>
        <dbReference type="ARBA" id="ARBA00022857"/>
    </source>
</evidence>
<evidence type="ECO:0000313" key="6">
    <source>
        <dbReference type="WBParaSite" id="maker-PairedContig_4114-snap-gene-0.5-mRNA-1"/>
    </source>
</evidence>
<accession>A0A1I8EQQ7</accession>
<dbReference type="SUPFAM" id="SSF51412">
    <property type="entry name" value="Inosine monophosphate dehydrogenase (IMPDH)"/>
    <property type="match status" value="1"/>
</dbReference>
<keyword evidence="3" id="KW-0521">NADP</keyword>
<evidence type="ECO:0000259" key="5">
    <source>
        <dbReference type="Pfam" id="PF00478"/>
    </source>
</evidence>
<dbReference type="WBParaSite" id="maker-PairedContig_4114-snap-gene-0.5-mRNA-1">
    <property type="protein sequence ID" value="maker-PairedContig_4114-snap-gene-0.5-mRNA-1"/>
    <property type="gene ID" value="maker-PairedContig_4114-snap-gene-0.5"/>
</dbReference>
<reference evidence="6" key="1">
    <citation type="submission" date="2016-11" db="UniProtKB">
        <authorList>
            <consortium name="WormBaseParasite"/>
        </authorList>
    </citation>
    <scope>IDENTIFICATION</scope>
    <source>
        <strain evidence="6">pt0022</strain>
    </source>
</reference>
<protein>
    <recommendedName>
        <fullName evidence="2">GMP reductase</fullName>
        <ecNumber evidence="1">1.7.1.7</ecNumber>
    </recommendedName>
</protein>
<dbReference type="AlphaFoldDB" id="A0A1I8EQQ7"/>
<evidence type="ECO:0000256" key="4">
    <source>
        <dbReference type="ARBA" id="ARBA00023002"/>
    </source>
</evidence>